<keyword evidence="2" id="KW-0378">Hydrolase</keyword>
<feature type="domain" description="Transcription elongation factor Eaf N-terminal" evidence="5">
    <location>
        <begin position="13"/>
        <end position="100"/>
    </location>
</feature>
<evidence type="ECO:0000256" key="3">
    <source>
        <dbReference type="SAM" id="MobiDB-lite"/>
    </source>
</evidence>
<dbReference type="PANTHER" id="PTHR46118:SF4">
    <property type="entry name" value="PROTEIN ABHD11"/>
    <property type="match status" value="1"/>
</dbReference>
<gene>
    <name evidence="6" type="ORF">H4R34_000895</name>
</gene>
<evidence type="ECO:0000313" key="6">
    <source>
        <dbReference type="EMBL" id="KAJ1984090.1"/>
    </source>
</evidence>
<feature type="region of interest" description="Disordered" evidence="3">
    <location>
        <begin position="152"/>
        <end position="210"/>
    </location>
</feature>
<reference evidence="6" key="1">
    <citation type="submission" date="2022-07" db="EMBL/GenBank/DDBJ databases">
        <title>Phylogenomic reconstructions and comparative analyses of Kickxellomycotina fungi.</title>
        <authorList>
            <person name="Reynolds N.K."/>
            <person name="Stajich J.E."/>
            <person name="Barry K."/>
            <person name="Grigoriev I.V."/>
            <person name="Crous P."/>
            <person name="Smith M.E."/>
        </authorList>
    </citation>
    <scope>NUCLEOTIDE SEQUENCE</scope>
    <source>
        <strain evidence="6">RSA 567</strain>
    </source>
</reference>
<dbReference type="Pfam" id="PF00561">
    <property type="entry name" value="Abhydrolase_1"/>
    <property type="match status" value="1"/>
</dbReference>
<dbReference type="InterPro" id="IPR029058">
    <property type="entry name" value="AB_hydrolase_fold"/>
</dbReference>
<name>A0A9W8EAV0_9FUNG</name>
<dbReference type="GO" id="GO:0005739">
    <property type="term" value="C:mitochondrion"/>
    <property type="evidence" value="ECO:0007669"/>
    <property type="project" value="TreeGrafter"/>
</dbReference>
<proteinExistence type="inferred from homology"/>
<dbReference type="Pfam" id="PF09816">
    <property type="entry name" value="EAF"/>
    <property type="match status" value="1"/>
</dbReference>
<dbReference type="Gene3D" id="3.40.50.1820">
    <property type="entry name" value="alpha/beta hydrolase"/>
    <property type="match status" value="1"/>
</dbReference>
<dbReference type="GO" id="GO:0052689">
    <property type="term" value="F:carboxylic ester hydrolase activity"/>
    <property type="evidence" value="ECO:0007669"/>
    <property type="project" value="TreeGrafter"/>
</dbReference>
<evidence type="ECO:0008006" key="8">
    <source>
        <dbReference type="Google" id="ProtNLM"/>
    </source>
</evidence>
<evidence type="ECO:0000259" key="4">
    <source>
        <dbReference type="Pfam" id="PF00561"/>
    </source>
</evidence>
<accession>A0A9W8EAV0</accession>
<dbReference type="Proteomes" id="UP001151582">
    <property type="component" value="Unassembled WGS sequence"/>
</dbReference>
<feature type="region of interest" description="Disordered" evidence="3">
    <location>
        <begin position="351"/>
        <end position="381"/>
    </location>
</feature>
<sequence>MATSFDLTSDKAYTVKVGSSLQPATWTTGGPDSTYHTFRYNFKPDSHTSTDTGDLVVNDQGQFNIDFVSNENGEHNYYEASEHPAKDVECVLIFDEATQVRASLVSVKGAQKLVLLATAFSFTLEQLDSTLMLKRVRKFTAAVATKPLANAGWAKEDTPSPNSLTELDPDGGPSPVSLPDLTKPVPSPLPMSAESSVEKPSPVPKPADVRSSLALPAPVDRPKLALPASSPAGLDDTAMAIDEQLNKEIDDIMNEDLEAALIDDGSDDEFEEVDTSLPPQPAVDMDFGPVSAVGSDTFSDLDAALNETLQATDDEGMDAPAVAVALSEQPHEPPARRGPISLTEFMGLGASAVQDDDEGSTKYSKAEPDEIRSRDRQAQSKRSPVVVLHGLFGSKQNWGSLSKGLAHQLATNVYVLDLRNHGDSPHSPIMTYEAMASDVVRFLTDHQLSKPTLIGHSMGGKVAMTLALTHPELLKQLCVVDMAPAASPLSEDFCTYTEAMLAIEHQNLNKISDANQMLVDTVPEQEIRQFLLTNYKRDANTGQYKFRIPLAFIQRNLDALGQFQADNQERGFGKPTLFISGARSPYIHPDHFPTIRRLFSQSLIMNIDAGHWVHAEQPGHFIRSVKQWYNSQLIL</sequence>
<comment type="similarity">
    <text evidence="1">Belongs to the AB hydrolase superfamily.</text>
</comment>
<feature type="compositionally biased region" description="Basic and acidic residues" evidence="3">
    <location>
        <begin position="364"/>
        <end position="378"/>
    </location>
</feature>
<dbReference type="EMBL" id="JANBQB010000031">
    <property type="protein sequence ID" value="KAJ1984090.1"/>
    <property type="molecule type" value="Genomic_DNA"/>
</dbReference>
<evidence type="ECO:0000259" key="5">
    <source>
        <dbReference type="Pfam" id="PF09816"/>
    </source>
</evidence>
<organism evidence="6 7">
    <name type="scientific">Dimargaris verticillata</name>
    <dbReference type="NCBI Taxonomy" id="2761393"/>
    <lineage>
        <taxon>Eukaryota</taxon>
        <taxon>Fungi</taxon>
        <taxon>Fungi incertae sedis</taxon>
        <taxon>Zoopagomycota</taxon>
        <taxon>Kickxellomycotina</taxon>
        <taxon>Dimargaritomycetes</taxon>
        <taxon>Dimargaritales</taxon>
        <taxon>Dimargaritaceae</taxon>
        <taxon>Dimargaris</taxon>
    </lineage>
</organism>
<dbReference type="PANTHER" id="PTHR46118">
    <property type="entry name" value="PROTEIN ABHD11"/>
    <property type="match status" value="1"/>
</dbReference>
<dbReference type="OrthoDB" id="8119704at2759"/>
<evidence type="ECO:0000256" key="2">
    <source>
        <dbReference type="ARBA" id="ARBA00022801"/>
    </source>
</evidence>
<dbReference type="InterPro" id="IPR019194">
    <property type="entry name" value="Tscrpt_elong_fac_Eaf_N"/>
</dbReference>
<feature type="region of interest" description="Disordered" evidence="3">
    <location>
        <begin position="216"/>
        <end position="235"/>
    </location>
</feature>
<dbReference type="FunFam" id="3.40.50.1820:FF:000039">
    <property type="entry name" value="Esterase ybfF"/>
    <property type="match status" value="1"/>
</dbReference>
<evidence type="ECO:0000256" key="1">
    <source>
        <dbReference type="ARBA" id="ARBA00008645"/>
    </source>
</evidence>
<dbReference type="SUPFAM" id="SSF53474">
    <property type="entry name" value="alpha/beta-Hydrolases"/>
    <property type="match status" value="1"/>
</dbReference>
<dbReference type="InterPro" id="IPR000073">
    <property type="entry name" value="AB_hydrolase_1"/>
</dbReference>
<keyword evidence="7" id="KW-1185">Reference proteome</keyword>
<dbReference type="AlphaFoldDB" id="A0A9W8EAV0"/>
<protein>
    <recommendedName>
        <fullName evidence="8">AB hydrolase-1 domain-containing protein</fullName>
    </recommendedName>
</protein>
<evidence type="ECO:0000313" key="7">
    <source>
        <dbReference type="Proteomes" id="UP001151582"/>
    </source>
</evidence>
<comment type="caution">
    <text evidence="6">The sequence shown here is derived from an EMBL/GenBank/DDBJ whole genome shotgun (WGS) entry which is preliminary data.</text>
</comment>
<feature type="domain" description="AB hydrolase-1" evidence="4">
    <location>
        <begin position="384"/>
        <end position="617"/>
    </location>
</feature>